<feature type="compositionally biased region" description="Basic and acidic residues" evidence="2">
    <location>
        <begin position="376"/>
        <end position="386"/>
    </location>
</feature>
<dbReference type="Pfam" id="PF00076">
    <property type="entry name" value="RRM_1"/>
    <property type="match status" value="2"/>
</dbReference>
<organism evidence="4 5">
    <name type="scientific">Bursaphelenchus okinawaensis</name>
    <dbReference type="NCBI Taxonomy" id="465554"/>
    <lineage>
        <taxon>Eukaryota</taxon>
        <taxon>Metazoa</taxon>
        <taxon>Ecdysozoa</taxon>
        <taxon>Nematoda</taxon>
        <taxon>Chromadorea</taxon>
        <taxon>Rhabditida</taxon>
        <taxon>Tylenchina</taxon>
        <taxon>Tylenchomorpha</taxon>
        <taxon>Aphelenchoidea</taxon>
        <taxon>Aphelenchoididae</taxon>
        <taxon>Bursaphelenchus</taxon>
    </lineage>
</organism>
<dbReference type="AlphaFoldDB" id="A0A811KPX0"/>
<dbReference type="InterPro" id="IPR012677">
    <property type="entry name" value="Nucleotide-bd_a/b_plait_sf"/>
</dbReference>
<dbReference type="CDD" id="cd12259">
    <property type="entry name" value="RRM_SRSF11_SREK1"/>
    <property type="match status" value="1"/>
</dbReference>
<dbReference type="GO" id="GO:0003723">
    <property type="term" value="F:RNA binding"/>
    <property type="evidence" value="ECO:0007669"/>
    <property type="project" value="UniProtKB-UniRule"/>
</dbReference>
<dbReference type="Gene3D" id="3.30.70.330">
    <property type="match status" value="2"/>
</dbReference>
<gene>
    <name evidence="4" type="ORF">BOKJ2_LOCUS6922</name>
</gene>
<dbReference type="EMBL" id="CAJFDH010000003">
    <property type="protein sequence ID" value="CAD5217107.1"/>
    <property type="molecule type" value="Genomic_DNA"/>
</dbReference>
<comment type="caution">
    <text evidence="4">The sequence shown here is derived from an EMBL/GenBank/DDBJ whole genome shotgun (WGS) entry which is preliminary data.</text>
</comment>
<feature type="compositionally biased region" description="Basic residues" evidence="2">
    <location>
        <begin position="387"/>
        <end position="419"/>
    </location>
</feature>
<dbReference type="EMBL" id="CAJFCW020000003">
    <property type="protein sequence ID" value="CAG9107117.1"/>
    <property type="molecule type" value="Genomic_DNA"/>
</dbReference>
<dbReference type="SUPFAM" id="SSF54928">
    <property type="entry name" value="RNA-binding domain, RBD"/>
    <property type="match status" value="2"/>
</dbReference>
<dbReference type="PANTHER" id="PTHR32343">
    <property type="entry name" value="SERINE/ARGININE-RICH SPLICING FACTOR"/>
    <property type="match status" value="1"/>
</dbReference>
<evidence type="ECO:0000313" key="5">
    <source>
        <dbReference type="Proteomes" id="UP000614601"/>
    </source>
</evidence>
<keyword evidence="1" id="KW-0694">RNA-binding</keyword>
<dbReference type="SMART" id="SM00360">
    <property type="entry name" value="RRM"/>
    <property type="match status" value="2"/>
</dbReference>
<dbReference type="OrthoDB" id="7763451at2759"/>
<protein>
    <recommendedName>
        <fullName evidence="3">RRM domain-containing protein</fullName>
    </recommendedName>
</protein>
<dbReference type="GO" id="GO:0005654">
    <property type="term" value="C:nucleoplasm"/>
    <property type="evidence" value="ECO:0007669"/>
    <property type="project" value="TreeGrafter"/>
</dbReference>
<dbReference type="InterPro" id="IPR000504">
    <property type="entry name" value="RRM_dom"/>
</dbReference>
<keyword evidence="5" id="KW-1185">Reference proteome</keyword>
<feature type="domain" description="RRM" evidence="3">
    <location>
        <begin position="7"/>
        <end position="83"/>
    </location>
</feature>
<proteinExistence type="predicted"/>
<feature type="region of interest" description="Disordered" evidence="2">
    <location>
        <begin position="256"/>
        <end position="432"/>
    </location>
</feature>
<evidence type="ECO:0000256" key="2">
    <source>
        <dbReference type="SAM" id="MobiDB-lite"/>
    </source>
</evidence>
<evidence type="ECO:0000259" key="3">
    <source>
        <dbReference type="PROSITE" id="PS50102"/>
    </source>
</evidence>
<dbReference type="Proteomes" id="UP000783686">
    <property type="component" value="Unassembled WGS sequence"/>
</dbReference>
<feature type="compositionally biased region" description="Basic and acidic residues" evidence="2">
    <location>
        <begin position="289"/>
        <end position="320"/>
    </location>
</feature>
<dbReference type="PROSITE" id="PS50102">
    <property type="entry name" value="RRM"/>
    <property type="match status" value="2"/>
</dbReference>
<dbReference type="InterPro" id="IPR035979">
    <property type="entry name" value="RBD_domain_sf"/>
</dbReference>
<reference evidence="4" key="1">
    <citation type="submission" date="2020-09" db="EMBL/GenBank/DDBJ databases">
        <authorList>
            <person name="Kikuchi T."/>
        </authorList>
    </citation>
    <scope>NUCLEOTIDE SEQUENCE</scope>
    <source>
        <strain evidence="4">SH1</strain>
    </source>
</reference>
<dbReference type="PANTHER" id="PTHR32343:SF22">
    <property type="entry name" value="LD29830P"/>
    <property type="match status" value="1"/>
</dbReference>
<feature type="compositionally biased region" description="Basic and acidic residues" evidence="2">
    <location>
        <begin position="331"/>
        <end position="369"/>
    </location>
</feature>
<accession>A0A811KPX0</accession>
<evidence type="ECO:0000313" key="4">
    <source>
        <dbReference type="EMBL" id="CAD5217107.1"/>
    </source>
</evidence>
<evidence type="ECO:0000256" key="1">
    <source>
        <dbReference type="PROSITE-ProRule" id="PRU00176"/>
    </source>
</evidence>
<feature type="compositionally biased region" description="Basic residues" evidence="2">
    <location>
        <begin position="275"/>
        <end position="288"/>
    </location>
</feature>
<feature type="domain" description="RRM" evidence="3">
    <location>
        <begin position="154"/>
        <end position="231"/>
    </location>
</feature>
<sequence>MSETEVCVLQVTNISPSATKEQVNTLFSYIGRIVQFALYPSEGSASEKFAFVKFDRESCVEIGQHLTNTVFIDRALVCVPAPSNKIPDEETALRTGPSLPGQRQLPPSVTNSVQRNGDEEMLYTNDPTLSSLGLPAYPPLPVDTEPSKVEEIRRTVYVGNLEKGTDGSKLMEFLNACIGEVMYLRMTQENDALNCAYAYVEFSKQSSVPMALQNNGLDYNGRALKIQHSRVAIIKPKQKTANQALEEVEEMIRQNEGKEAADISGAYSPASGRSGSRRRSSSPRKRSRDRSPRRSRERSSIRSRERESRRSKDRDRERKSRSPRRRRSRSRDRSDRDRDRRRDRDDRGDRERGSDRDRREKEKSVDKHDRKSSKKSSKDKEKDKERKEKKRSRSRSPKKSKKSKHSSRSPTPKKVKKEKKGSTPTLEEEEAELRRRLLEKASLAHVIPKDEIKSE</sequence>
<dbReference type="Proteomes" id="UP000614601">
    <property type="component" value="Unassembled WGS sequence"/>
</dbReference>
<feature type="compositionally biased region" description="Basic residues" evidence="2">
    <location>
        <begin position="321"/>
        <end position="330"/>
    </location>
</feature>
<feature type="region of interest" description="Disordered" evidence="2">
    <location>
        <begin position="88"/>
        <end position="113"/>
    </location>
</feature>
<name>A0A811KPX0_9BILA</name>